<evidence type="ECO:0000313" key="1">
    <source>
        <dbReference type="EMBL" id="MMS79153.1"/>
    </source>
</evidence>
<dbReference type="EMBL" id="RWAH01000031">
    <property type="protein sequence ID" value="MMS79153.1"/>
    <property type="molecule type" value="Genomic_DNA"/>
</dbReference>
<dbReference type="AlphaFoldDB" id="A0A3V7Z193"/>
<comment type="caution">
    <text evidence="1">The sequence shown here is derived from an EMBL/GenBank/DDBJ whole genome shotgun (WGS) entry which is preliminary data.</text>
</comment>
<name>A0A3V7Z193_SALER</name>
<sequence length="66" mass="7391">MGRENKQNGEKARKKGSSAIFVLQAVKNRVLFTDFRNGILMRSIRKKGLNSWCATPQGGRRLAQNG</sequence>
<accession>A0A3V7Z193</accession>
<proteinExistence type="predicted"/>
<dbReference type="Proteomes" id="UP000839526">
    <property type="component" value="Unassembled WGS sequence"/>
</dbReference>
<reference evidence="1" key="1">
    <citation type="submission" date="2018-10" db="EMBL/GenBank/DDBJ databases">
        <authorList>
            <consortium name="PulseNet: The National Subtyping Network for Foodborne Disease Surveillance"/>
            <person name="Tarr C.L."/>
            <person name="Trees E."/>
            <person name="Katz L.S."/>
            <person name="Carleton-Romer H.A."/>
            <person name="Stroika S."/>
            <person name="Kucerova Z."/>
            <person name="Roache K.F."/>
            <person name="Sabol A.L."/>
            <person name="Besser J."/>
            <person name="Gerner-Smidt P."/>
        </authorList>
    </citation>
    <scope>NUCLEOTIDE SEQUENCE [LARGE SCALE GENOMIC DNA]</scope>
    <source>
        <strain evidence="1">PNUSAS052121</strain>
    </source>
</reference>
<organism evidence="1">
    <name type="scientific">Salmonella enterica</name>
    <name type="common">Salmonella choleraesuis</name>
    <dbReference type="NCBI Taxonomy" id="28901"/>
    <lineage>
        <taxon>Bacteria</taxon>
        <taxon>Pseudomonadati</taxon>
        <taxon>Pseudomonadota</taxon>
        <taxon>Gammaproteobacteria</taxon>
        <taxon>Enterobacterales</taxon>
        <taxon>Enterobacteriaceae</taxon>
        <taxon>Salmonella</taxon>
    </lineage>
</organism>
<protein>
    <submittedName>
        <fullName evidence="1">Uncharacterized protein</fullName>
    </submittedName>
</protein>
<gene>
    <name evidence="1" type="ORF">D9O31_22200</name>
</gene>